<evidence type="ECO:0000313" key="3">
    <source>
        <dbReference type="Proteomes" id="UP000646152"/>
    </source>
</evidence>
<comment type="caution">
    <text evidence="2">The sequence shown here is derived from an EMBL/GenBank/DDBJ whole genome shotgun (WGS) entry which is preliminary data.</text>
</comment>
<evidence type="ECO:0000259" key="1">
    <source>
        <dbReference type="Pfam" id="PF05099"/>
    </source>
</evidence>
<accession>A0ABQ1II56</accession>
<keyword evidence="3" id="KW-1185">Reference proteome</keyword>
<dbReference type="InterPro" id="IPR029024">
    <property type="entry name" value="TerB-like"/>
</dbReference>
<sequence length="147" mass="16489">MLEQLKQWFSADNTSADSTPGKDVAITALLSEVMLADGNASEEERQTLEHLLVRLTRQNAATVQQLLAANKAQQDQIVSLYEFTAELKTLPIAEREDILFALWAVAFSDGQLDPQEEGIIRQVADLLYIPHSRFIWLKHQAQEKAGL</sequence>
<dbReference type="RefSeq" id="WP_188628855.1">
    <property type="nucleotide sequence ID" value="NZ_BMKE01000005.1"/>
</dbReference>
<dbReference type="InterPro" id="IPR007791">
    <property type="entry name" value="DjlA_N"/>
</dbReference>
<protein>
    <recommendedName>
        <fullName evidence="1">Co-chaperone DjlA N-terminal domain-containing protein</fullName>
    </recommendedName>
</protein>
<organism evidence="2 3">
    <name type="scientific">Oceanisphaera marina</name>
    <dbReference type="NCBI Taxonomy" id="2017550"/>
    <lineage>
        <taxon>Bacteria</taxon>
        <taxon>Pseudomonadati</taxon>
        <taxon>Pseudomonadota</taxon>
        <taxon>Gammaproteobacteria</taxon>
        <taxon>Aeromonadales</taxon>
        <taxon>Aeromonadaceae</taxon>
        <taxon>Oceanisphaera</taxon>
    </lineage>
</organism>
<proteinExistence type="predicted"/>
<dbReference type="Proteomes" id="UP000646152">
    <property type="component" value="Unassembled WGS sequence"/>
</dbReference>
<dbReference type="EMBL" id="BMKE01000005">
    <property type="protein sequence ID" value="GGB37566.1"/>
    <property type="molecule type" value="Genomic_DNA"/>
</dbReference>
<dbReference type="Gene3D" id="1.10.3680.10">
    <property type="entry name" value="TerB-like"/>
    <property type="match status" value="1"/>
</dbReference>
<name>A0ABQ1II56_9GAMM</name>
<dbReference type="CDD" id="cd07313">
    <property type="entry name" value="terB_like_2"/>
    <property type="match status" value="1"/>
</dbReference>
<dbReference type="Pfam" id="PF05099">
    <property type="entry name" value="TerB"/>
    <property type="match status" value="1"/>
</dbReference>
<feature type="domain" description="Co-chaperone DjlA N-terminal" evidence="1">
    <location>
        <begin position="24"/>
        <end position="138"/>
    </location>
</feature>
<evidence type="ECO:0000313" key="2">
    <source>
        <dbReference type="EMBL" id="GGB37566.1"/>
    </source>
</evidence>
<gene>
    <name evidence="2" type="ORF">GCM10011502_08470</name>
</gene>
<reference evidence="3" key="1">
    <citation type="journal article" date="2019" name="Int. J. Syst. Evol. Microbiol.">
        <title>The Global Catalogue of Microorganisms (GCM) 10K type strain sequencing project: providing services to taxonomists for standard genome sequencing and annotation.</title>
        <authorList>
            <consortium name="The Broad Institute Genomics Platform"/>
            <consortium name="The Broad Institute Genome Sequencing Center for Infectious Disease"/>
            <person name="Wu L."/>
            <person name="Ma J."/>
        </authorList>
    </citation>
    <scope>NUCLEOTIDE SEQUENCE [LARGE SCALE GENOMIC DNA]</scope>
    <source>
        <strain evidence="3">CGMCC 1.15923</strain>
    </source>
</reference>
<dbReference type="SUPFAM" id="SSF158682">
    <property type="entry name" value="TerB-like"/>
    <property type="match status" value="1"/>
</dbReference>